<dbReference type="SUPFAM" id="SSF48557">
    <property type="entry name" value="L-aspartase-like"/>
    <property type="match status" value="1"/>
</dbReference>
<dbReference type="RefSeq" id="WP_057853659.1">
    <property type="nucleotide sequence ID" value="NZ_LLXX01000165.1"/>
</dbReference>
<organism evidence="4 5">
    <name type="scientific">Bradyrhizobium valentinum</name>
    <dbReference type="NCBI Taxonomy" id="1518501"/>
    <lineage>
        <taxon>Bacteria</taxon>
        <taxon>Pseudomonadati</taxon>
        <taxon>Pseudomonadota</taxon>
        <taxon>Alphaproteobacteria</taxon>
        <taxon>Hyphomicrobiales</taxon>
        <taxon>Nitrobacteraceae</taxon>
        <taxon>Bradyrhizobium</taxon>
    </lineage>
</organism>
<dbReference type="NCBIfam" id="TIGR02426">
    <property type="entry name" value="protocat_pcaB"/>
    <property type="match status" value="1"/>
</dbReference>
<dbReference type="Pfam" id="PF00206">
    <property type="entry name" value="Lyase_1"/>
    <property type="match status" value="1"/>
</dbReference>
<proteinExistence type="inferred from homology"/>
<dbReference type="FunFam" id="1.20.200.10:FF:000014">
    <property type="entry name" value="3-carboxy-cis,cis-muconate cycloisomerase"/>
    <property type="match status" value="1"/>
</dbReference>
<dbReference type="InterPro" id="IPR008948">
    <property type="entry name" value="L-Aspartase-like"/>
</dbReference>
<evidence type="ECO:0000313" key="5">
    <source>
        <dbReference type="Proteomes" id="UP000051913"/>
    </source>
</evidence>
<dbReference type="PANTHER" id="PTHR43172">
    <property type="entry name" value="ADENYLOSUCCINATE LYASE"/>
    <property type="match status" value="1"/>
</dbReference>
<evidence type="ECO:0000256" key="1">
    <source>
        <dbReference type="ARBA" id="ARBA00034772"/>
    </source>
</evidence>
<dbReference type="GO" id="GO:0047472">
    <property type="term" value="F:3-carboxy-cis,cis-muconate cycloisomerase activity"/>
    <property type="evidence" value="ECO:0007669"/>
    <property type="project" value="UniProtKB-UniRule"/>
</dbReference>
<evidence type="ECO:0000313" key="4">
    <source>
        <dbReference type="EMBL" id="KRR00383.1"/>
    </source>
</evidence>
<dbReference type="PRINTS" id="PR00149">
    <property type="entry name" value="FUMRATELYASE"/>
</dbReference>
<dbReference type="SMART" id="SM00998">
    <property type="entry name" value="ADSL_C"/>
    <property type="match status" value="1"/>
</dbReference>
<comment type="similarity">
    <text evidence="1">Belongs to the class-II fumarase/aspartase family.</text>
</comment>
<dbReference type="AlphaFoldDB" id="A0A0R3L473"/>
<dbReference type="Proteomes" id="UP000051913">
    <property type="component" value="Unassembled WGS sequence"/>
</dbReference>
<name>A0A0R3L473_9BRAD</name>
<dbReference type="PANTHER" id="PTHR43172:SF2">
    <property type="entry name" value="ADENYLOSUCCINATE LYASE C-TERMINAL DOMAIN-CONTAINING PROTEIN"/>
    <property type="match status" value="1"/>
</dbReference>
<accession>A0A0R3L473</accession>
<comment type="caution">
    <text evidence="4">The sequence shown here is derived from an EMBL/GenBank/DDBJ whole genome shotgun (WGS) entry which is preliminary data.</text>
</comment>
<evidence type="ECO:0000256" key="2">
    <source>
        <dbReference type="NCBIfam" id="TIGR02426"/>
    </source>
</evidence>
<keyword evidence="5" id="KW-1185">Reference proteome</keyword>
<sequence length="449" mass="48048">MASTIFDSVLYRDVFSTPAMRAVFSDDAQLRAYVQAEVALATAQGEIGVIPREAAEAIARQAPAIALDSEQLKHDTENVGYPIVGLVRQLSQHLGEAGRYLHWGATTQDIMDTATVLQLREAVALIEAQLAEVMATLAGLARLHRDTPMAGRTHLQQALPVTFGHKAAIWLSALHRSAARLEQAKPRALQAQLGGAAGTLASLGARGLDVRAAYARALGLAEPDITWHVARDGLVELVQTLAVICGALGKIGYDVMILMATEIGEVFEPFASHRGASSTMPQKRNPISSEILLANAKMSRDAASLMLDAMVQDLERATGPWHCEWLALPQVCLLTAGSLAQAQFMLSGLIVDPAAMKRNLDSTRGLIVAEAVMMGLAPALGRQLAHDEVYAACRDAFDHGDALLEALLRRPAIASALPRDRLAALCEPSNYLGTAGAMVDRVLARQINR</sequence>
<dbReference type="Gene3D" id="1.20.200.10">
    <property type="entry name" value="Fumarase/aspartase (Central domain)"/>
    <property type="match status" value="1"/>
</dbReference>
<dbReference type="Pfam" id="PF10397">
    <property type="entry name" value="ADSL_C"/>
    <property type="match status" value="1"/>
</dbReference>
<dbReference type="STRING" id="1518501.CQ10_39280"/>
<feature type="domain" description="Adenylosuccinate lyase C-terminal" evidence="3">
    <location>
        <begin position="364"/>
        <end position="443"/>
    </location>
</feature>
<dbReference type="CDD" id="cd01597">
    <property type="entry name" value="pCLME"/>
    <property type="match status" value="1"/>
</dbReference>
<protein>
    <recommendedName>
        <fullName evidence="2">3-carboxy-cis,cis-muconate cycloisomerase</fullName>
        <ecNumber evidence="2">5.5.1.2</ecNumber>
    </recommendedName>
</protein>
<dbReference type="PRINTS" id="PR00145">
    <property type="entry name" value="ARGSUCLYASE"/>
</dbReference>
<dbReference type="Gene3D" id="1.10.40.30">
    <property type="entry name" value="Fumarase/aspartase (C-terminal domain)"/>
    <property type="match status" value="1"/>
</dbReference>
<gene>
    <name evidence="4" type="ORF">CP49_27975</name>
</gene>
<dbReference type="GO" id="GO:0019619">
    <property type="term" value="P:3,4-dihydroxybenzoate catabolic process"/>
    <property type="evidence" value="ECO:0007669"/>
    <property type="project" value="InterPro"/>
</dbReference>
<evidence type="ECO:0000259" key="3">
    <source>
        <dbReference type="SMART" id="SM00998"/>
    </source>
</evidence>
<dbReference type="InterPro" id="IPR019468">
    <property type="entry name" value="AdenyloSucc_lyase_C"/>
</dbReference>
<dbReference type="InterPro" id="IPR000362">
    <property type="entry name" value="Fumarate_lyase_fam"/>
</dbReference>
<keyword evidence="4" id="KW-0413">Isomerase</keyword>
<dbReference type="InterPro" id="IPR012789">
    <property type="entry name" value="Protocat_PcaB-like"/>
</dbReference>
<dbReference type="InterPro" id="IPR022761">
    <property type="entry name" value="Fumarate_lyase_N"/>
</dbReference>
<dbReference type="EMBL" id="LLXX01000165">
    <property type="protein sequence ID" value="KRR00383.1"/>
    <property type="molecule type" value="Genomic_DNA"/>
</dbReference>
<dbReference type="EC" id="5.5.1.2" evidence="2"/>
<reference evidence="4 5" key="1">
    <citation type="submission" date="2014-03" db="EMBL/GenBank/DDBJ databases">
        <title>Bradyrhizobium valentinum sp. nov., isolated from effective nodules of Lupinus mariae-josephae, a lupine endemic of basic-lime soils in Eastern Spain.</title>
        <authorList>
            <person name="Duran D."/>
            <person name="Rey L."/>
            <person name="Navarro A."/>
            <person name="Busquets A."/>
            <person name="Imperial J."/>
            <person name="Ruiz-Argueso T."/>
        </authorList>
    </citation>
    <scope>NUCLEOTIDE SEQUENCE [LARGE SCALE GENOMIC DNA]</scope>
    <source>
        <strain evidence="4 5">LmjM3</strain>
    </source>
</reference>